<evidence type="ECO:0008006" key="6">
    <source>
        <dbReference type="Google" id="ProtNLM"/>
    </source>
</evidence>
<keyword evidence="4" id="KW-1185">Reference proteome</keyword>
<evidence type="ECO:0007829" key="5">
    <source>
        <dbReference type="PeptideAtlas" id="B7PAK0"/>
    </source>
</evidence>
<evidence type="ECO:0000313" key="4">
    <source>
        <dbReference type="Proteomes" id="UP000001555"/>
    </source>
</evidence>
<dbReference type="EMBL" id="ABJB010767111">
    <property type="status" value="NOT_ANNOTATED_CDS"/>
    <property type="molecule type" value="Genomic_DNA"/>
</dbReference>
<keyword evidence="5" id="KW-1267">Proteomics identification</keyword>
<dbReference type="PaxDb" id="6945-B7PAK0"/>
<gene>
    <name evidence="2" type="ORF">IscW_ISCW003336</name>
</gene>
<dbReference type="SUPFAM" id="SSF50814">
    <property type="entry name" value="Lipocalins"/>
    <property type="match status" value="1"/>
</dbReference>
<dbReference type="EMBL" id="DS671744">
    <property type="protein sequence ID" value="EEC03622.1"/>
    <property type="molecule type" value="Genomic_DNA"/>
</dbReference>
<accession>B7PAK0</accession>
<dbReference type="VEuPathDB" id="VectorBase:ISCP_002925"/>
<feature type="signal peptide" evidence="1">
    <location>
        <begin position="1"/>
        <end position="17"/>
    </location>
</feature>
<dbReference type="InterPro" id="IPR002970">
    <property type="entry name" value="Tick_his-bd"/>
</dbReference>
<evidence type="ECO:0000313" key="3">
    <source>
        <dbReference type="EnsemblMetazoa" id="ISCW003336-PA"/>
    </source>
</evidence>
<evidence type="ECO:0000256" key="1">
    <source>
        <dbReference type="SAM" id="SignalP"/>
    </source>
</evidence>
<proteinExistence type="evidence at protein level"/>
<dbReference type="GO" id="GO:0043176">
    <property type="term" value="F:amine binding"/>
    <property type="evidence" value="ECO:0007669"/>
    <property type="project" value="InterPro"/>
</dbReference>
<dbReference type="HOGENOM" id="CLU_115566_0_0_1"/>
<dbReference type="EnsemblMetazoa" id="ISCW003336-RA">
    <property type="protein sequence ID" value="ISCW003336-PA"/>
    <property type="gene ID" value="ISCW003336"/>
</dbReference>
<keyword evidence="1" id="KW-0732">Signal</keyword>
<dbReference type="AlphaFoldDB" id="B7PAK0"/>
<organism>
    <name type="scientific">Ixodes scapularis</name>
    <name type="common">Black-legged tick</name>
    <name type="synonym">Deer tick</name>
    <dbReference type="NCBI Taxonomy" id="6945"/>
    <lineage>
        <taxon>Eukaryota</taxon>
        <taxon>Metazoa</taxon>
        <taxon>Ecdysozoa</taxon>
        <taxon>Arthropoda</taxon>
        <taxon>Chelicerata</taxon>
        <taxon>Arachnida</taxon>
        <taxon>Acari</taxon>
        <taxon>Parasitiformes</taxon>
        <taxon>Ixodida</taxon>
        <taxon>Ixodoidea</taxon>
        <taxon>Ixodidae</taxon>
        <taxon>Ixodinae</taxon>
        <taxon>Ixodes</taxon>
    </lineage>
</organism>
<dbReference type="VEuPathDB" id="VectorBase:ISCI003336"/>
<reference evidence="2 4" key="1">
    <citation type="submission" date="2008-03" db="EMBL/GenBank/DDBJ databases">
        <title>Annotation of Ixodes scapularis.</title>
        <authorList>
            <consortium name="Ixodes scapularis Genome Project Consortium"/>
            <person name="Caler E."/>
            <person name="Hannick L.I."/>
            <person name="Bidwell S."/>
            <person name="Joardar V."/>
            <person name="Thiagarajan M."/>
            <person name="Amedeo P."/>
            <person name="Galinsky K.J."/>
            <person name="Schobel S."/>
            <person name="Inman J."/>
            <person name="Hostetler J."/>
            <person name="Miller J."/>
            <person name="Hammond M."/>
            <person name="Megy K."/>
            <person name="Lawson D."/>
            <person name="Kodira C."/>
            <person name="Sutton G."/>
            <person name="Meyer J."/>
            <person name="Hill C.A."/>
            <person name="Birren B."/>
            <person name="Nene V."/>
            <person name="Collins F."/>
            <person name="Alarcon-Chaidez F."/>
            <person name="Wikel S."/>
            <person name="Strausberg R."/>
        </authorList>
    </citation>
    <scope>NUCLEOTIDE SEQUENCE [LARGE SCALE GENOMIC DNA]</scope>
    <source>
        <strain evidence="4">Wikel</strain>
        <strain evidence="2">Wikel colony</strain>
    </source>
</reference>
<evidence type="ECO:0000313" key="2">
    <source>
        <dbReference type="EMBL" id="EEC03622.1"/>
    </source>
</evidence>
<sequence>MSLHFLAVATLLKFCFCSEEPNYPELNPEFQSFQDMSKGFPLTETWYILYRNYEDDPVFGTDKCVRFNQENPATDGEYPVTFKSGEDSEPINTKIMLEPSEGYTVTNRIILSPEGQSDTLTVYTAYMDPDAKCGVTRNLYVSDTACCVAVPESQLENQLISCDFIYYLLCGTNKIQIHDDSC</sequence>
<dbReference type="Gene3D" id="2.40.128.20">
    <property type="match status" value="1"/>
</dbReference>
<dbReference type="VEuPathDB" id="VectorBase:ISCW003336"/>
<reference evidence="3" key="2">
    <citation type="submission" date="2020-05" db="UniProtKB">
        <authorList>
            <consortium name="EnsemblMetazoa"/>
        </authorList>
    </citation>
    <scope>IDENTIFICATION</scope>
    <source>
        <strain evidence="3">wikel</strain>
    </source>
</reference>
<protein>
    <recommendedName>
        <fullName evidence="6">Salivary lipocalin</fullName>
    </recommendedName>
</protein>
<dbReference type="InParanoid" id="B7PAK0"/>
<dbReference type="GO" id="GO:0030682">
    <property type="term" value="P:symbiont-mediated perturbation of host defenses"/>
    <property type="evidence" value="ECO:0007669"/>
    <property type="project" value="InterPro"/>
</dbReference>
<name>B7PAK0_IXOSC</name>
<dbReference type="InterPro" id="IPR012674">
    <property type="entry name" value="Calycin"/>
</dbReference>
<dbReference type="Proteomes" id="UP000001555">
    <property type="component" value="Unassembled WGS sequence"/>
</dbReference>
<dbReference type="Pfam" id="PF02098">
    <property type="entry name" value="His_binding"/>
    <property type="match status" value="1"/>
</dbReference>
<feature type="chain" id="PRO_5014567958" description="Salivary lipocalin" evidence="1">
    <location>
        <begin position="18"/>
        <end position="182"/>
    </location>
</feature>